<feature type="compositionally biased region" description="Low complexity" evidence="1">
    <location>
        <begin position="112"/>
        <end position="129"/>
    </location>
</feature>
<reference evidence="3" key="1">
    <citation type="journal article" date="2019" name="Int. J. Syst. Evol. Microbiol.">
        <title>The Global Catalogue of Microorganisms (GCM) 10K type strain sequencing project: providing services to taxonomists for standard genome sequencing and annotation.</title>
        <authorList>
            <consortium name="The Broad Institute Genomics Platform"/>
            <consortium name="The Broad Institute Genome Sequencing Center for Infectious Disease"/>
            <person name="Wu L."/>
            <person name="Ma J."/>
        </authorList>
    </citation>
    <scope>NUCLEOTIDE SEQUENCE [LARGE SCALE GENOMIC DNA]</scope>
    <source>
        <strain evidence="3">NBRC 108730</strain>
    </source>
</reference>
<gene>
    <name evidence="2" type="ORF">GCM10025868_41310</name>
</gene>
<dbReference type="EMBL" id="BSUZ01000001">
    <property type="protein sequence ID" value="GMA88881.1"/>
    <property type="molecule type" value="Genomic_DNA"/>
</dbReference>
<evidence type="ECO:0000313" key="3">
    <source>
        <dbReference type="Proteomes" id="UP001157017"/>
    </source>
</evidence>
<name>A0ABQ6JQD0_9ACTN</name>
<dbReference type="Gene3D" id="3.40.50.12580">
    <property type="match status" value="1"/>
</dbReference>
<proteinExistence type="predicted"/>
<evidence type="ECO:0000313" key="2">
    <source>
        <dbReference type="EMBL" id="GMA88881.1"/>
    </source>
</evidence>
<dbReference type="InterPro" id="IPR043148">
    <property type="entry name" value="TagF_C"/>
</dbReference>
<dbReference type="Proteomes" id="UP001157017">
    <property type="component" value="Unassembled WGS sequence"/>
</dbReference>
<organism evidence="2 3">
    <name type="scientific">Angustibacter aerolatus</name>
    <dbReference type="NCBI Taxonomy" id="1162965"/>
    <lineage>
        <taxon>Bacteria</taxon>
        <taxon>Bacillati</taxon>
        <taxon>Actinomycetota</taxon>
        <taxon>Actinomycetes</taxon>
        <taxon>Kineosporiales</taxon>
        <taxon>Kineosporiaceae</taxon>
    </lineage>
</organism>
<evidence type="ECO:0000256" key="1">
    <source>
        <dbReference type="SAM" id="MobiDB-lite"/>
    </source>
</evidence>
<feature type="compositionally biased region" description="Basic residues" evidence="1">
    <location>
        <begin position="96"/>
        <end position="111"/>
    </location>
</feature>
<protein>
    <submittedName>
        <fullName evidence="2">Uncharacterized protein</fullName>
    </submittedName>
</protein>
<sequence>MLDESADYRDAMAAADSMLSDLGSLATEFLLTGRPLLYLHRTDGPGPSAEGGYLHETDVATEWSQVEAWLREVPTRASDPAARREPARSLVPDGRRPRRPAGRRRPRRLAARRACCSTTTTSPRRVPRC</sequence>
<dbReference type="SUPFAM" id="SSF53756">
    <property type="entry name" value="UDP-Glycosyltransferase/glycogen phosphorylase"/>
    <property type="match status" value="1"/>
</dbReference>
<accession>A0ABQ6JQD0</accession>
<feature type="region of interest" description="Disordered" evidence="1">
    <location>
        <begin position="74"/>
        <end position="129"/>
    </location>
</feature>
<comment type="caution">
    <text evidence="2">The sequence shown here is derived from an EMBL/GenBank/DDBJ whole genome shotgun (WGS) entry which is preliminary data.</text>
</comment>
<keyword evidence="3" id="KW-1185">Reference proteome</keyword>